<accession>A0A1G6PH66</accession>
<keyword evidence="3" id="KW-1185">Reference proteome</keyword>
<dbReference type="NCBIfam" id="TIGR03083">
    <property type="entry name" value="maleylpyruvate isomerase family mycothiol-dependent enzyme"/>
    <property type="match status" value="1"/>
</dbReference>
<dbReference type="InterPro" id="IPR034660">
    <property type="entry name" value="DinB/YfiT-like"/>
</dbReference>
<dbReference type="InterPro" id="IPR017520">
    <property type="entry name" value="CHP03086"/>
</dbReference>
<dbReference type="EMBL" id="FMZZ01000004">
    <property type="protein sequence ID" value="SDC79378.1"/>
    <property type="molecule type" value="Genomic_DNA"/>
</dbReference>
<dbReference type="SUPFAM" id="SSF109854">
    <property type="entry name" value="DinB/YfiT-like putative metalloenzymes"/>
    <property type="match status" value="1"/>
</dbReference>
<dbReference type="NCBIfam" id="TIGR03086">
    <property type="entry name" value="TIGR03086 family metal-binding protein"/>
    <property type="match status" value="1"/>
</dbReference>
<dbReference type="STRING" id="1271860.SAMN05216174_104296"/>
<evidence type="ECO:0000259" key="1">
    <source>
        <dbReference type="Pfam" id="PF11716"/>
    </source>
</evidence>
<sequence>MDGILELDRRAVEASTRVVSLVPDDAWDSPTPCSAWVLRELLEHMIAQNRGFAAAAAGNGDLDMWRVRPLGDDPKAEYAESARLVLDAFAEDGVLAREFPLSEITTQRTFPAAQAISFHFLDYVVHAWDVGVSVGVRMVFDADVLDAALTVAHREVPVGPFREQPDASFAPVIEVAPTAPKLDRILAVLGRSPSWPR</sequence>
<protein>
    <submittedName>
        <fullName evidence="2">TIGR03086 family protein</fullName>
    </submittedName>
</protein>
<evidence type="ECO:0000313" key="2">
    <source>
        <dbReference type="EMBL" id="SDC79378.1"/>
    </source>
</evidence>
<dbReference type="AlphaFoldDB" id="A0A1G6PH66"/>
<dbReference type="InterPro" id="IPR017517">
    <property type="entry name" value="Maleyloyr_isom"/>
</dbReference>
<dbReference type="Proteomes" id="UP000199501">
    <property type="component" value="Unassembled WGS sequence"/>
</dbReference>
<feature type="domain" description="Mycothiol-dependent maleylpyruvate isomerase metal-binding" evidence="1">
    <location>
        <begin position="9"/>
        <end position="130"/>
    </location>
</feature>
<dbReference type="RefSeq" id="WP_091449944.1">
    <property type="nucleotide sequence ID" value="NZ_FMZZ01000004.1"/>
</dbReference>
<dbReference type="GO" id="GO:0046872">
    <property type="term" value="F:metal ion binding"/>
    <property type="evidence" value="ECO:0007669"/>
    <property type="project" value="InterPro"/>
</dbReference>
<dbReference type="Pfam" id="PF11716">
    <property type="entry name" value="MDMPI_N"/>
    <property type="match status" value="1"/>
</dbReference>
<dbReference type="InterPro" id="IPR024344">
    <property type="entry name" value="MDMPI_metal-binding"/>
</dbReference>
<evidence type="ECO:0000313" key="3">
    <source>
        <dbReference type="Proteomes" id="UP000199501"/>
    </source>
</evidence>
<gene>
    <name evidence="2" type="ORF">SAMN05216174_104296</name>
</gene>
<proteinExistence type="predicted"/>
<dbReference type="OrthoDB" id="5185819at2"/>
<name>A0A1G6PH66_9PSEU</name>
<dbReference type="Gene3D" id="1.20.120.450">
    <property type="entry name" value="dinb family like domain"/>
    <property type="match status" value="1"/>
</dbReference>
<organism evidence="2 3">
    <name type="scientific">Actinokineospora iranica</name>
    <dbReference type="NCBI Taxonomy" id="1271860"/>
    <lineage>
        <taxon>Bacteria</taxon>
        <taxon>Bacillati</taxon>
        <taxon>Actinomycetota</taxon>
        <taxon>Actinomycetes</taxon>
        <taxon>Pseudonocardiales</taxon>
        <taxon>Pseudonocardiaceae</taxon>
        <taxon>Actinokineospora</taxon>
    </lineage>
</organism>
<reference evidence="3" key="1">
    <citation type="submission" date="2016-10" db="EMBL/GenBank/DDBJ databases">
        <authorList>
            <person name="Varghese N."/>
            <person name="Submissions S."/>
        </authorList>
    </citation>
    <scope>NUCLEOTIDE SEQUENCE [LARGE SCALE GENOMIC DNA]</scope>
    <source>
        <strain evidence="3">IBRC-M 10403</strain>
    </source>
</reference>